<name>A0A7W5JS31_9ACTN</name>
<dbReference type="PANTHER" id="PTHR10587:SF137">
    <property type="entry name" value="4-DEOXY-4-FORMAMIDO-L-ARABINOSE-PHOSPHOUNDECAPRENOL DEFORMYLASE ARND-RELATED"/>
    <property type="match status" value="1"/>
</dbReference>
<dbReference type="PROSITE" id="PS51677">
    <property type="entry name" value="NODB"/>
    <property type="match status" value="1"/>
</dbReference>
<dbReference type="AlphaFoldDB" id="A0A7W5JS31"/>
<dbReference type="EMBL" id="JACHZG010000001">
    <property type="protein sequence ID" value="MBB3325302.1"/>
    <property type="molecule type" value="Genomic_DNA"/>
</dbReference>
<keyword evidence="3" id="KW-1185">Reference proteome</keyword>
<evidence type="ECO:0000313" key="2">
    <source>
        <dbReference type="EMBL" id="MBB3325302.1"/>
    </source>
</evidence>
<evidence type="ECO:0000259" key="1">
    <source>
        <dbReference type="PROSITE" id="PS51677"/>
    </source>
</evidence>
<dbReference type="InterPro" id="IPR011330">
    <property type="entry name" value="Glyco_hydro/deAcase_b/a-brl"/>
</dbReference>
<dbReference type="InterPro" id="IPR050248">
    <property type="entry name" value="Polysacc_deacetylase_ArnD"/>
</dbReference>
<protein>
    <submittedName>
        <fullName evidence="2">Peptidoglycan/xylan/chitin deacetylase (PgdA/CDA1 family)</fullName>
    </submittedName>
</protein>
<dbReference type="PANTHER" id="PTHR10587">
    <property type="entry name" value="GLYCOSYL TRANSFERASE-RELATED"/>
    <property type="match status" value="1"/>
</dbReference>
<proteinExistence type="predicted"/>
<dbReference type="InterPro" id="IPR002509">
    <property type="entry name" value="NODB_dom"/>
</dbReference>
<evidence type="ECO:0000313" key="3">
    <source>
        <dbReference type="Proteomes" id="UP000565572"/>
    </source>
</evidence>
<dbReference type="GO" id="GO:0005975">
    <property type="term" value="P:carbohydrate metabolic process"/>
    <property type="evidence" value="ECO:0007669"/>
    <property type="project" value="InterPro"/>
</dbReference>
<gene>
    <name evidence="2" type="ORF">FHX39_000246</name>
</gene>
<organism evidence="2 3">
    <name type="scientific">Microlunatus antarcticus</name>
    <dbReference type="NCBI Taxonomy" id="53388"/>
    <lineage>
        <taxon>Bacteria</taxon>
        <taxon>Bacillati</taxon>
        <taxon>Actinomycetota</taxon>
        <taxon>Actinomycetes</taxon>
        <taxon>Propionibacteriales</taxon>
        <taxon>Propionibacteriaceae</taxon>
        <taxon>Microlunatus</taxon>
    </lineage>
</organism>
<comment type="caution">
    <text evidence="2">The sequence shown here is derived from an EMBL/GenBank/DDBJ whole genome shotgun (WGS) entry which is preliminary data.</text>
</comment>
<sequence>MTARSGLPAALKRTLRRAAAPLGSVEAVRTAAPEIVLTFDDGPDPVGTPAVLDALAAHGATATFFVLMTRVRRHPELLARVRREGHEIGLHGVDHQRLTRFSGAEVRARTAAARAELEALTGEPLRWFRPPYGAQIPATWLAVRRTGLMPVLWGPTTWDWRDLPQDDRVAKALQGARAGAVVLGHDAFAGASDGAGGSAEDGSDDGGQSLVEPDVDRFDLVDRVLTAYGEVGLRGRSLGDALVQGRVVRAARFRA</sequence>
<dbReference type="GO" id="GO:0016810">
    <property type="term" value="F:hydrolase activity, acting on carbon-nitrogen (but not peptide) bonds"/>
    <property type="evidence" value="ECO:0007669"/>
    <property type="project" value="InterPro"/>
</dbReference>
<dbReference type="RefSeq" id="WP_198423215.1">
    <property type="nucleotide sequence ID" value="NZ_JACHZG010000001.1"/>
</dbReference>
<dbReference type="Pfam" id="PF01522">
    <property type="entry name" value="Polysacc_deac_1"/>
    <property type="match status" value="1"/>
</dbReference>
<reference evidence="2 3" key="1">
    <citation type="submission" date="2020-08" db="EMBL/GenBank/DDBJ databases">
        <title>Sequencing the genomes of 1000 actinobacteria strains.</title>
        <authorList>
            <person name="Klenk H.-P."/>
        </authorList>
    </citation>
    <scope>NUCLEOTIDE SEQUENCE [LARGE SCALE GENOMIC DNA]</scope>
    <source>
        <strain evidence="2 3">DSM 11053</strain>
    </source>
</reference>
<dbReference type="SUPFAM" id="SSF88713">
    <property type="entry name" value="Glycoside hydrolase/deacetylase"/>
    <property type="match status" value="1"/>
</dbReference>
<dbReference type="Proteomes" id="UP000565572">
    <property type="component" value="Unassembled WGS sequence"/>
</dbReference>
<dbReference type="Gene3D" id="3.20.20.370">
    <property type="entry name" value="Glycoside hydrolase/deacetylase"/>
    <property type="match status" value="1"/>
</dbReference>
<accession>A0A7W5JS31</accession>
<feature type="domain" description="NodB homology" evidence="1">
    <location>
        <begin position="33"/>
        <end position="218"/>
    </location>
</feature>